<sequence length="231" mass="24581">MALEVGLNTLLLIAAYLFGSIPTGYWVTYHLKNIDIRHYGSGSTGATNVLRVVGKGAGLFVLCADVCKAIAAISLVRGVYYLGDLYHLFPPGIDLDIWKPWIMTLAGLAALFGHSNSLWLILGPGRDPNLANGGKAVASSLGVLLALSWQVGLATLGIFITIIALSRIVSLSSMLSAIAISVLMIGTHQPLPFCLFAIAATAYVLIRHRANIDRLLDGTEPRLGQQVQASD</sequence>
<keyword evidence="5 10" id="KW-1133">Transmembrane helix</keyword>
<dbReference type="PANTHER" id="PTHR30309">
    <property type="entry name" value="INNER MEMBRANE PROTEIN YGIH"/>
    <property type="match status" value="1"/>
</dbReference>
<proteinExistence type="inferred from homology"/>
<keyword evidence="4 10" id="KW-0812">Transmembrane</keyword>
<dbReference type="HAMAP" id="MF_01043">
    <property type="entry name" value="PlsY"/>
    <property type="match status" value="1"/>
</dbReference>
<evidence type="ECO:0000256" key="10">
    <source>
        <dbReference type="HAMAP-Rule" id="MF_01043"/>
    </source>
</evidence>
<dbReference type="GO" id="GO:0004366">
    <property type="term" value="F:glycerol-3-phosphate O-acyltransferase activity"/>
    <property type="evidence" value="ECO:0007669"/>
    <property type="project" value="UniProtKB-EC"/>
</dbReference>
<feature type="transmembrane region" description="Helical" evidence="10">
    <location>
        <begin position="101"/>
        <end position="122"/>
    </location>
</feature>
<keyword evidence="1 10" id="KW-1003">Cell membrane</keyword>
<evidence type="ECO:0000256" key="4">
    <source>
        <dbReference type="ARBA" id="ARBA00022692"/>
    </source>
</evidence>
<keyword evidence="2 10" id="KW-0444">Lipid biosynthesis</keyword>
<dbReference type="EMBL" id="CP098611">
    <property type="protein sequence ID" value="USR90267.1"/>
    <property type="molecule type" value="Genomic_DNA"/>
</dbReference>
<comment type="similarity">
    <text evidence="10">Belongs to the PlsY family.</text>
</comment>
<reference evidence="11" key="1">
    <citation type="submission" date="2022-06" db="EMBL/GenBank/DDBJ databases">
        <title>Genome sequence of Phormidium yuhuli AB48 isolated from an industrial photobioreactor environment.</title>
        <authorList>
            <person name="Qiu Y."/>
            <person name="Noonan A.J.C."/>
            <person name="Dofher K."/>
            <person name="Koch M."/>
            <person name="Kieft B."/>
            <person name="Lin X."/>
            <person name="Ziels R.M."/>
            <person name="Hallam S.J."/>
        </authorList>
    </citation>
    <scope>NUCLEOTIDE SEQUENCE</scope>
    <source>
        <strain evidence="11">AB48</strain>
    </source>
</reference>
<comment type="function">
    <text evidence="10">Catalyzes the transfer of an acyl group from acyl-phosphate (acyl-PO(4)) to glycerol-3-phosphate (G3P) to form lysophosphatidic acid (LPA). This enzyme utilizes acyl-phosphate as fatty acyl donor, but not acyl-CoA or acyl-ACP.</text>
</comment>
<feature type="transmembrane region" description="Helical" evidence="10">
    <location>
        <begin position="177"/>
        <end position="206"/>
    </location>
</feature>
<protein>
    <recommendedName>
        <fullName evidence="10">Glycerol-3-phosphate acyltransferase</fullName>
    </recommendedName>
    <alternativeName>
        <fullName evidence="10">Acyl-PO4 G3P acyltransferase</fullName>
    </alternativeName>
    <alternativeName>
        <fullName evidence="10">Acyl-phosphate--glycerol-3-phosphate acyltransferase</fullName>
    </alternativeName>
    <alternativeName>
        <fullName evidence="10">G3P acyltransferase</fullName>
        <shortName evidence="10">GPAT</shortName>
        <ecNumber evidence="10">2.3.1.275</ecNumber>
    </alternativeName>
    <alternativeName>
        <fullName evidence="10">Lysophosphatidic acid synthase</fullName>
        <shortName evidence="10">LPA synthase</shortName>
    </alternativeName>
</protein>
<keyword evidence="3 10" id="KW-0808">Transferase</keyword>
<dbReference type="Pfam" id="PF02660">
    <property type="entry name" value="G3P_acyltransf"/>
    <property type="match status" value="1"/>
</dbReference>
<evidence type="ECO:0000256" key="3">
    <source>
        <dbReference type="ARBA" id="ARBA00022679"/>
    </source>
</evidence>
<keyword evidence="9 10" id="KW-1208">Phospholipid metabolism</keyword>
<evidence type="ECO:0000256" key="7">
    <source>
        <dbReference type="ARBA" id="ARBA00023136"/>
    </source>
</evidence>
<organism evidence="11 12">
    <name type="scientific">Phormidium yuhuli AB48</name>
    <dbReference type="NCBI Taxonomy" id="2940671"/>
    <lineage>
        <taxon>Bacteria</taxon>
        <taxon>Bacillati</taxon>
        <taxon>Cyanobacteriota</taxon>
        <taxon>Cyanophyceae</taxon>
        <taxon>Oscillatoriophycideae</taxon>
        <taxon>Oscillatoriales</taxon>
        <taxon>Oscillatoriaceae</taxon>
        <taxon>Phormidium</taxon>
        <taxon>Phormidium yuhuli</taxon>
    </lineage>
</organism>
<name>A0ABY5AM35_9CYAN</name>
<dbReference type="PANTHER" id="PTHR30309:SF0">
    <property type="entry name" value="GLYCEROL-3-PHOSPHATE ACYLTRANSFERASE-RELATED"/>
    <property type="match status" value="1"/>
</dbReference>
<comment type="catalytic activity">
    <reaction evidence="10">
        <text>an acyl phosphate + sn-glycerol 3-phosphate = a 1-acyl-sn-glycero-3-phosphate + phosphate</text>
        <dbReference type="Rhea" id="RHEA:34075"/>
        <dbReference type="ChEBI" id="CHEBI:43474"/>
        <dbReference type="ChEBI" id="CHEBI:57597"/>
        <dbReference type="ChEBI" id="CHEBI:57970"/>
        <dbReference type="ChEBI" id="CHEBI:59918"/>
        <dbReference type="EC" id="2.3.1.275"/>
    </reaction>
</comment>
<keyword evidence="6 10" id="KW-0443">Lipid metabolism</keyword>
<feature type="transmembrane region" description="Helical" evidence="10">
    <location>
        <begin position="143"/>
        <end position="165"/>
    </location>
</feature>
<comment type="subunit">
    <text evidence="10">Probably interacts with PlsX.</text>
</comment>
<evidence type="ECO:0000313" key="12">
    <source>
        <dbReference type="Proteomes" id="UP001056708"/>
    </source>
</evidence>
<evidence type="ECO:0000256" key="2">
    <source>
        <dbReference type="ARBA" id="ARBA00022516"/>
    </source>
</evidence>
<dbReference type="RefSeq" id="WP_252662232.1">
    <property type="nucleotide sequence ID" value="NZ_CP098611.1"/>
</dbReference>
<evidence type="ECO:0000256" key="1">
    <source>
        <dbReference type="ARBA" id="ARBA00022475"/>
    </source>
</evidence>
<feature type="transmembrane region" description="Helical" evidence="10">
    <location>
        <begin position="59"/>
        <end position="81"/>
    </location>
</feature>
<dbReference type="EC" id="2.3.1.275" evidence="10"/>
<evidence type="ECO:0000313" key="11">
    <source>
        <dbReference type="EMBL" id="USR90267.1"/>
    </source>
</evidence>
<evidence type="ECO:0000256" key="5">
    <source>
        <dbReference type="ARBA" id="ARBA00022989"/>
    </source>
</evidence>
<accession>A0ABY5AM35</accession>
<keyword evidence="7 10" id="KW-0472">Membrane</keyword>
<comment type="pathway">
    <text evidence="10">Lipid metabolism; phospholipid metabolism.</text>
</comment>
<dbReference type="SMART" id="SM01207">
    <property type="entry name" value="G3P_acyltransf"/>
    <property type="match status" value="1"/>
</dbReference>
<keyword evidence="11" id="KW-0012">Acyltransferase</keyword>
<evidence type="ECO:0000256" key="8">
    <source>
        <dbReference type="ARBA" id="ARBA00023209"/>
    </source>
</evidence>
<keyword evidence="8 10" id="KW-0594">Phospholipid biosynthesis</keyword>
<dbReference type="InterPro" id="IPR003811">
    <property type="entry name" value="G3P_acylTferase_PlsY"/>
</dbReference>
<feature type="transmembrane region" description="Helical" evidence="10">
    <location>
        <begin position="6"/>
        <end position="27"/>
    </location>
</feature>
<evidence type="ECO:0000256" key="9">
    <source>
        <dbReference type="ARBA" id="ARBA00023264"/>
    </source>
</evidence>
<dbReference type="Proteomes" id="UP001056708">
    <property type="component" value="Chromosome"/>
</dbReference>
<evidence type="ECO:0000256" key="6">
    <source>
        <dbReference type="ARBA" id="ARBA00023098"/>
    </source>
</evidence>
<gene>
    <name evidence="10 11" type="primary">plsY</name>
    <name evidence="11" type="ORF">NEA10_15645</name>
</gene>
<dbReference type="NCBIfam" id="TIGR00023">
    <property type="entry name" value="glycerol-3-phosphate 1-O-acyltransferase PlsY"/>
    <property type="match status" value="1"/>
</dbReference>
<keyword evidence="12" id="KW-1185">Reference proteome</keyword>
<comment type="subcellular location">
    <subcellularLocation>
        <location evidence="10">Cell membrane</location>
        <topology evidence="10">Multi-pass membrane protein</topology>
    </subcellularLocation>
</comment>